<feature type="domain" description="Lipid/polyisoprenoid-binding YceI-like" evidence="2">
    <location>
        <begin position="43"/>
        <end position="219"/>
    </location>
</feature>
<evidence type="ECO:0000313" key="3">
    <source>
        <dbReference type="EMBL" id="KAB2817356.1"/>
    </source>
</evidence>
<dbReference type="Proteomes" id="UP000484164">
    <property type="component" value="Unassembled WGS sequence"/>
</dbReference>
<dbReference type="PANTHER" id="PTHR34406:SF1">
    <property type="entry name" value="PROTEIN YCEI"/>
    <property type="match status" value="1"/>
</dbReference>
<dbReference type="InterPro" id="IPR007372">
    <property type="entry name" value="Lipid/polyisoprenoid-bd_YceI"/>
</dbReference>
<reference evidence="3 4" key="1">
    <citation type="submission" date="2019-10" db="EMBL/GenBank/DDBJ databases">
        <title>Genome sequence of Phaeocystidibacter marisrubri JCM30614 (type strain).</title>
        <authorList>
            <person name="Bowman J.P."/>
        </authorList>
    </citation>
    <scope>NUCLEOTIDE SEQUENCE [LARGE SCALE GENOMIC DNA]</scope>
    <source>
        <strain evidence="3 4">JCM 30614</strain>
    </source>
</reference>
<dbReference type="AlphaFoldDB" id="A0A6L3ZH56"/>
<keyword evidence="4" id="KW-1185">Reference proteome</keyword>
<name>A0A6L3ZH56_9FLAO</name>
<evidence type="ECO:0000256" key="1">
    <source>
        <dbReference type="SAM" id="SignalP"/>
    </source>
</evidence>
<organism evidence="3 4">
    <name type="scientific">Phaeocystidibacter marisrubri</name>
    <dbReference type="NCBI Taxonomy" id="1577780"/>
    <lineage>
        <taxon>Bacteria</taxon>
        <taxon>Pseudomonadati</taxon>
        <taxon>Bacteroidota</taxon>
        <taxon>Flavobacteriia</taxon>
        <taxon>Flavobacteriales</taxon>
        <taxon>Phaeocystidibacteraceae</taxon>
        <taxon>Phaeocystidibacter</taxon>
    </lineage>
</organism>
<dbReference type="InterPro" id="IPR036761">
    <property type="entry name" value="TTHA0802/YceI-like_sf"/>
</dbReference>
<dbReference type="RefSeq" id="WP_151691927.1">
    <property type="nucleotide sequence ID" value="NZ_BMGX01000002.1"/>
</dbReference>
<sequence length="220" mass="23898">MKTARFFTIAALATSLVACNDAAESEAATGAAQEVKEVAEAVTYPVSAQSGHVAWIGFKTNVDWSHNGTIQVKDGEFKVKDGELVGGNFTIDMKTIRPLDLEEGTENYTNLVGHLESPDFFETSAYPTATFEITNVSKVQGGAASHEVQGNLTMKDTTNNITFPANIQVTDGVVSFKTPEFSINRTKWNVMFRSSGIEGVMKDDLIDDYIKLSVDLTAQK</sequence>
<evidence type="ECO:0000313" key="4">
    <source>
        <dbReference type="Proteomes" id="UP000484164"/>
    </source>
</evidence>
<dbReference type="PANTHER" id="PTHR34406">
    <property type="entry name" value="PROTEIN YCEI"/>
    <property type="match status" value="1"/>
</dbReference>
<evidence type="ECO:0000259" key="2">
    <source>
        <dbReference type="SMART" id="SM00867"/>
    </source>
</evidence>
<dbReference type="Gene3D" id="2.40.128.110">
    <property type="entry name" value="Lipid/polyisoprenoid-binding, YceI-like"/>
    <property type="match status" value="1"/>
</dbReference>
<dbReference type="PROSITE" id="PS51257">
    <property type="entry name" value="PROKAR_LIPOPROTEIN"/>
    <property type="match status" value="1"/>
</dbReference>
<protein>
    <submittedName>
        <fullName evidence="3">YceI family protein</fullName>
    </submittedName>
</protein>
<gene>
    <name evidence="3" type="ORF">F8C82_02890</name>
</gene>
<feature type="signal peptide" evidence="1">
    <location>
        <begin position="1"/>
        <end position="22"/>
    </location>
</feature>
<comment type="caution">
    <text evidence="3">The sequence shown here is derived from an EMBL/GenBank/DDBJ whole genome shotgun (WGS) entry which is preliminary data.</text>
</comment>
<dbReference type="EMBL" id="WBVQ01000001">
    <property type="protein sequence ID" value="KAB2817356.1"/>
    <property type="molecule type" value="Genomic_DNA"/>
</dbReference>
<feature type="chain" id="PRO_5026987230" evidence="1">
    <location>
        <begin position="23"/>
        <end position="220"/>
    </location>
</feature>
<proteinExistence type="predicted"/>
<keyword evidence="1" id="KW-0732">Signal</keyword>
<accession>A0A6L3ZH56</accession>
<dbReference type="SUPFAM" id="SSF101874">
    <property type="entry name" value="YceI-like"/>
    <property type="match status" value="1"/>
</dbReference>
<dbReference type="OrthoDB" id="951410at2"/>
<dbReference type="Pfam" id="PF04264">
    <property type="entry name" value="YceI"/>
    <property type="match status" value="1"/>
</dbReference>
<dbReference type="SMART" id="SM00867">
    <property type="entry name" value="YceI"/>
    <property type="match status" value="1"/>
</dbReference>